<feature type="compositionally biased region" description="Acidic residues" evidence="8">
    <location>
        <begin position="294"/>
        <end position="325"/>
    </location>
</feature>
<keyword evidence="10" id="KW-1185">Reference proteome</keyword>
<proteinExistence type="predicted"/>
<protein>
    <submittedName>
        <fullName evidence="9">37S ribosomal protein Rsm22</fullName>
    </submittedName>
</protein>
<dbReference type="Pfam" id="PF09243">
    <property type="entry name" value="Rsm22"/>
    <property type="match status" value="2"/>
</dbReference>
<evidence type="ECO:0000313" key="10">
    <source>
        <dbReference type="Proteomes" id="UP000006753"/>
    </source>
</evidence>
<comment type="subcellular location">
    <subcellularLocation>
        <location evidence="1">Mitochondrion</location>
    </subcellularLocation>
</comment>
<feature type="region of interest" description="Disordered" evidence="8">
    <location>
        <begin position="294"/>
        <end position="352"/>
    </location>
</feature>
<dbReference type="GeneID" id="18762199"/>
<accession>K1WRJ9</accession>
<evidence type="ECO:0000256" key="5">
    <source>
        <dbReference type="ARBA" id="ARBA00023014"/>
    </source>
</evidence>
<keyword evidence="4" id="KW-0408">Iron</keyword>
<evidence type="ECO:0000256" key="1">
    <source>
        <dbReference type="ARBA" id="ARBA00004173"/>
    </source>
</evidence>
<dbReference type="GO" id="GO:0006412">
    <property type="term" value="P:translation"/>
    <property type="evidence" value="ECO:0007669"/>
    <property type="project" value="InterPro"/>
</dbReference>
<dbReference type="Proteomes" id="UP000006753">
    <property type="component" value="Unassembled WGS sequence"/>
</dbReference>
<dbReference type="GO" id="GO:0005763">
    <property type="term" value="C:mitochondrial small ribosomal subunit"/>
    <property type="evidence" value="ECO:0007669"/>
    <property type="project" value="TreeGrafter"/>
</dbReference>
<feature type="region of interest" description="Disordered" evidence="8">
    <location>
        <begin position="821"/>
        <end position="848"/>
    </location>
</feature>
<dbReference type="InParanoid" id="K1WRJ9"/>
<sequence>MLSARKIPRACLSCRLQLLSLFENGFTNCAPRTSAARARYSSTRLPHGPRNLQYRPNAAAFRTFSTTSLRGEEGVREDLPEQSGMGAVGIEAVVRQARQTFGETLPKDYLSTEEYVLYERLYGPPLRETRPEDLEYLYGSEEGFDPERARNVLLRQNDLGGYEEVDFDPGLGYPARDENTVTTEQEISAAEMEEAQLGSGEGYSEEEMLRALTTQTLLEDGFTEEQVAEMLESSQAELEGGVLEDFTSAPEEEAVAIQPEAQGNAVRVQGRNQREVDAIARLQLDMDAALAQPIEEEEEEVVEEEYEEEEEEEEEIEEEEEEEDGAWISSDSVRTHPRTLIGRSGTKPTTVSLPKETFIAPITEILGRTSIKHVAESAEKVFGGKGLPYSSSVPASKKFLPQKHIGLDAAQQKMSEIEADAYLGAVMPGTYAAVMNTLVEVRKRLGRQWVRDLMFREGGEGPKILDAGGAGAGAIAWREILQAEWDVMKDEGIVEGEQAPYGKTSVLTGSSALRTRITKLLDNTIFLPRLPDYVHSPSTALHLDRNVNQPRKTYDIIIAPHTLFPLKEDFRRKNMVHNLWSLLDPNGGVLILIEKGLPRGFEAIAGARNLLLQSHISSPGETEIENEIQSPESEHARFLQKEEGMIIAPCTNHQKCPMYPIPGLSVGRKDFCHFPQRFIRPAFLQSILGAKVRNHEDSKFSYIAVRRGNDARKSSPSAAQGEEATVKAFAGYEDLEAESESDGHGHAVLSEFDPLKLPRIILPSLKRRGHVTLDLCTPSGKLERWTVPKSFSRTAYRDARKSSWGDLWALGAKTRTFRTPRLGRLGEDGKNGKLKGIRDGKMGKGGKKMRKNKFDIIMGKGGFEGIEEDRGTSKFVKRGKRTKGGRVWKAPTPIGEKDL</sequence>
<reference evidence="9 10" key="1">
    <citation type="journal article" date="2012" name="BMC Genomics">
        <title>Sequencing the genome of Marssonina brunnea reveals fungus-poplar co-evolution.</title>
        <authorList>
            <person name="Zhu S."/>
            <person name="Cao Y.-Z."/>
            <person name="Jiang C."/>
            <person name="Tan B.-Y."/>
            <person name="Wang Z."/>
            <person name="Feng S."/>
            <person name="Zhang L."/>
            <person name="Su X.-H."/>
            <person name="Brejova B."/>
            <person name="Vinar T."/>
            <person name="Xu M."/>
            <person name="Wang M.-X."/>
            <person name="Zhang S.-G."/>
            <person name="Huang M.-R."/>
            <person name="Wu R."/>
            <person name="Zhou Y."/>
        </authorList>
    </citation>
    <scope>NUCLEOTIDE SEQUENCE [LARGE SCALE GENOMIC DNA]</scope>
    <source>
        <strain evidence="9 10">MB_m1</strain>
    </source>
</reference>
<keyword evidence="9" id="KW-0687">Ribonucleoprotein</keyword>
<dbReference type="EMBL" id="JH921441">
    <property type="protein sequence ID" value="EKD15636.1"/>
    <property type="molecule type" value="Genomic_DNA"/>
</dbReference>
<keyword evidence="2" id="KW-0479">Metal-binding</keyword>
<dbReference type="PANTHER" id="PTHR13184:SF5">
    <property type="entry name" value="METHYLTRANSFERASE-LIKE PROTEIN 17, MITOCHONDRIAL"/>
    <property type="match status" value="1"/>
</dbReference>
<evidence type="ECO:0000313" key="9">
    <source>
        <dbReference type="EMBL" id="EKD15636.1"/>
    </source>
</evidence>
<dbReference type="InterPro" id="IPR052571">
    <property type="entry name" value="Mt_RNA_Methyltransferase"/>
</dbReference>
<dbReference type="GO" id="GO:0051536">
    <property type="term" value="F:iron-sulfur cluster binding"/>
    <property type="evidence" value="ECO:0007669"/>
    <property type="project" value="UniProtKB-KW"/>
</dbReference>
<keyword evidence="9" id="KW-0689">Ribosomal protein</keyword>
<evidence type="ECO:0000256" key="2">
    <source>
        <dbReference type="ARBA" id="ARBA00022723"/>
    </source>
</evidence>
<gene>
    <name evidence="9" type="ORF">MBM_06264</name>
</gene>
<organism evidence="9 10">
    <name type="scientific">Marssonina brunnea f. sp. multigermtubi (strain MB_m1)</name>
    <name type="common">Marssonina leaf spot fungus</name>
    <dbReference type="NCBI Taxonomy" id="1072389"/>
    <lineage>
        <taxon>Eukaryota</taxon>
        <taxon>Fungi</taxon>
        <taxon>Dikarya</taxon>
        <taxon>Ascomycota</taxon>
        <taxon>Pezizomycotina</taxon>
        <taxon>Leotiomycetes</taxon>
        <taxon>Helotiales</taxon>
        <taxon>Drepanopezizaceae</taxon>
        <taxon>Drepanopeziza</taxon>
    </lineage>
</organism>
<name>K1WRJ9_MARBU</name>
<evidence type="ECO:0000256" key="3">
    <source>
        <dbReference type="ARBA" id="ARBA00022946"/>
    </source>
</evidence>
<dbReference type="GO" id="GO:0046872">
    <property type="term" value="F:metal ion binding"/>
    <property type="evidence" value="ECO:0007669"/>
    <property type="project" value="UniProtKB-KW"/>
</dbReference>
<evidence type="ECO:0000256" key="8">
    <source>
        <dbReference type="SAM" id="MobiDB-lite"/>
    </source>
</evidence>
<evidence type="ECO:0000256" key="7">
    <source>
        <dbReference type="ARBA" id="ARBA00045681"/>
    </source>
</evidence>
<dbReference type="KEGG" id="mbe:MBM_06264"/>
<dbReference type="OMA" id="CTNHSTC"/>
<dbReference type="AlphaFoldDB" id="K1WRJ9"/>
<dbReference type="eggNOG" id="KOG2539">
    <property type="taxonomic scope" value="Eukaryota"/>
</dbReference>
<dbReference type="InterPro" id="IPR015324">
    <property type="entry name" value="Ribosomal_Rsm22-like"/>
</dbReference>
<keyword evidence="3" id="KW-0809">Transit peptide</keyword>
<feature type="compositionally biased region" description="Basic residues" evidence="8">
    <location>
        <begin position="876"/>
        <end position="886"/>
    </location>
</feature>
<evidence type="ECO:0000256" key="6">
    <source>
        <dbReference type="ARBA" id="ARBA00023128"/>
    </source>
</evidence>
<comment type="function">
    <text evidence="7">Mitochondrial ribosome (mitoribosome) assembly factor. Binds at the interface of the head and body domains of the mitochondrial small ribosomal subunit (mt-SSU), occluding the mRNA channel and preventing compaction of the head domain towards the body. Probable inactive methyltransferase: retains the characteristic folding and ability to bind S-adenosyl-L-methionine, but it probably lost its methyltransferase activity.</text>
</comment>
<keyword evidence="5" id="KW-0411">Iron-sulfur</keyword>
<dbReference type="GO" id="GO:0003735">
    <property type="term" value="F:structural constituent of ribosome"/>
    <property type="evidence" value="ECO:0007669"/>
    <property type="project" value="TreeGrafter"/>
</dbReference>
<dbReference type="STRING" id="1072389.K1WRJ9"/>
<dbReference type="GO" id="GO:0008168">
    <property type="term" value="F:methyltransferase activity"/>
    <property type="evidence" value="ECO:0007669"/>
    <property type="project" value="InterPro"/>
</dbReference>
<feature type="region of interest" description="Disordered" evidence="8">
    <location>
        <begin position="876"/>
        <end position="899"/>
    </location>
</feature>
<evidence type="ECO:0000256" key="4">
    <source>
        <dbReference type="ARBA" id="ARBA00023004"/>
    </source>
</evidence>
<keyword evidence="6" id="KW-0496">Mitochondrion</keyword>
<feature type="compositionally biased region" description="Basic and acidic residues" evidence="8">
    <location>
        <begin position="824"/>
        <end position="842"/>
    </location>
</feature>
<dbReference type="PANTHER" id="PTHR13184">
    <property type="entry name" value="37S RIBOSOMAL PROTEIN S22"/>
    <property type="match status" value="1"/>
</dbReference>
<dbReference type="OrthoDB" id="421327at2759"/>
<dbReference type="HOGENOM" id="CLU_007075_0_0_1"/>